<keyword evidence="2 4" id="KW-0472">Membrane</keyword>
<dbReference type="GO" id="GO:0005886">
    <property type="term" value="C:plasma membrane"/>
    <property type="evidence" value="ECO:0007669"/>
    <property type="project" value="TreeGrafter"/>
</dbReference>
<keyword evidence="4" id="KW-1133">Transmembrane helix</keyword>
<dbReference type="GO" id="GO:0005789">
    <property type="term" value="C:endoplasmic reticulum membrane"/>
    <property type="evidence" value="ECO:0007669"/>
    <property type="project" value="TreeGrafter"/>
</dbReference>
<dbReference type="PROSITE" id="PS51778">
    <property type="entry name" value="VAST"/>
    <property type="match status" value="1"/>
</dbReference>
<feature type="transmembrane region" description="Helical" evidence="4">
    <location>
        <begin position="91"/>
        <end position="111"/>
    </location>
</feature>
<dbReference type="GO" id="GO:0120015">
    <property type="term" value="F:sterol transfer activity"/>
    <property type="evidence" value="ECO:0007669"/>
    <property type="project" value="TreeGrafter"/>
</dbReference>
<dbReference type="PANTHER" id="PTHR23319:SF4">
    <property type="entry name" value="GRAM DOMAIN CONTAINING 1B, ISOFORM E"/>
    <property type="match status" value="1"/>
</dbReference>
<dbReference type="EMBL" id="CAJPEV010005895">
    <property type="protein sequence ID" value="CAG0903638.1"/>
    <property type="molecule type" value="Genomic_DNA"/>
</dbReference>
<gene>
    <name evidence="6" type="ORF">DSTB1V02_LOCUS13217</name>
</gene>
<dbReference type="Proteomes" id="UP000677054">
    <property type="component" value="Unassembled WGS sequence"/>
</dbReference>
<feature type="region of interest" description="Disordered" evidence="3">
    <location>
        <begin position="149"/>
        <end position="176"/>
    </location>
</feature>
<feature type="domain" description="VASt" evidence="5">
    <location>
        <begin position="200"/>
        <end position="293"/>
    </location>
</feature>
<dbReference type="GO" id="GO:0032366">
    <property type="term" value="P:intracellular sterol transport"/>
    <property type="evidence" value="ECO:0007669"/>
    <property type="project" value="TreeGrafter"/>
</dbReference>
<proteinExistence type="predicted"/>
<protein>
    <recommendedName>
        <fullName evidence="5">VASt domain-containing protein</fullName>
    </recommendedName>
</protein>
<evidence type="ECO:0000256" key="2">
    <source>
        <dbReference type="ARBA" id="ARBA00023136"/>
    </source>
</evidence>
<evidence type="ECO:0000259" key="5">
    <source>
        <dbReference type="PROSITE" id="PS51778"/>
    </source>
</evidence>
<dbReference type="InterPro" id="IPR051482">
    <property type="entry name" value="Cholesterol_transport"/>
</dbReference>
<dbReference type="PANTHER" id="PTHR23319">
    <property type="entry name" value="GRAM DOMAIN CONTAINING 1B, ISOFORM E"/>
    <property type="match status" value="1"/>
</dbReference>
<evidence type="ECO:0000313" key="6">
    <source>
        <dbReference type="EMBL" id="CAD7253467.1"/>
    </source>
</evidence>
<dbReference type="OrthoDB" id="2162691at2759"/>
<name>A0A7R9AG50_9CRUS</name>
<sequence>MSFIERNTNSGMDEHYGHLASELLRVTGEELSGKAQVRGRRTSTRNLNEKGDAQSPKSPLVQVPSRPRLSHRMTDSITLRKEERLANSSSGLLKLIAILLTGLLISNVYLYCQLRSMEDQMILSRSPLIALHVPNPEKMKKFISEPSLASATRKHSPSLSRHWKNSSSVSVKDPRRGYPPETSGFVFAGDAAVIEYREGVGLLIVQRRFCKGHVDTVFQFLFTASKFQMDFLALQESFDVNLGQWMEDNNTGEKTRSLSCQVQLNNPFSPKTALSKQNQVGPVPLCLLYGTEY</sequence>
<feature type="region of interest" description="Disordered" evidence="3">
    <location>
        <begin position="31"/>
        <end position="64"/>
    </location>
</feature>
<evidence type="ECO:0000256" key="3">
    <source>
        <dbReference type="SAM" id="MobiDB-lite"/>
    </source>
</evidence>
<evidence type="ECO:0000313" key="7">
    <source>
        <dbReference type="Proteomes" id="UP000677054"/>
    </source>
</evidence>
<keyword evidence="7" id="KW-1185">Reference proteome</keyword>
<dbReference type="GO" id="GO:0140268">
    <property type="term" value="C:endoplasmic reticulum-plasma membrane contact site"/>
    <property type="evidence" value="ECO:0007669"/>
    <property type="project" value="TreeGrafter"/>
</dbReference>
<evidence type="ECO:0000256" key="1">
    <source>
        <dbReference type="ARBA" id="ARBA00004370"/>
    </source>
</evidence>
<evidence type="ECO:0000256" key="4">
    <source>
        <dbReference type="SAM" id="Phobius"/>
    </source>
</evidence>
<dbReference type="InterPro" id="IPR031968">
    <property type="entry name" value="VASt"/>
</dbReference>
<dbReference type="GO" id="GO:0032934">
    <property type="term" value="F:sterol binding"/>
    <property type="evidence" value="ECO:0007669"/>
    <property type="project" value="TreeGrafter"/>
</dbReference>
<organism evidence="6">
    <name type="scientific">Darwinula stevensoni</name>
    <dbReference type="NCBI Taxonomy" id="69355"/>
    <lineage>
        <taxon>Eukaryota</taxon>
        <taxon>Metazoa</taxon>
        <taxon>Ecdysozoa</taxon>
        <taxon>Arthropoda</taxon>
        <taxon>Crustacea</taxon>
        <taxon>Oligostraca</taxon>
        <taxon>Ostracoda</taxon>
        <taxon>Podocopa</taxon>
        <taxon>Podocopida</taxon>
        <taxon>Darwinulocopina</taxon>
        <taxon>Darwinuloidea</taxon>
        <taxon>Darwinulidae</taxon>
        <taxon>Darwinula</taxon>
    </lineage>
</organism>
<accession>A0A7R9AG50</accession>
<reference evidence="6" key="1">
    <citation type="submission" date="2020-11" db="EMBL/GenBank/DDBJ databases">
        <authorList>
            <person name="Tran Van P."/>
        </authorList>
    </citation>
    <scope>NUCLEOTIDE SEQUENCE</scope>
</reference>
<comment type="subcellular location">
    <subcellularLocation>
        <location evidence="1">Membrane</location>
    </subcellularLocation>
</comment>
<dbReference type="EMBL" id="LR905412">
    <property type="protein sequence ID" value="CAD7253467.1"/>
    <property type="molecule type" value="Genomic_DNA"/>
</dbReference>
<feature type="compositionally biased region" description="Basic residues" evidence="3">
    <location>
        <begin position="152"/>
        <end position="164"/>
    </location>
</feature>
<keyword evidence="4" id="KW-0812">Transmembrane</keyword>
<dbReference type="Pfam" id="PF16016">
    <property type="entry name" value="VASt"/>
    <property type="match status" value="1"/>
</dbReference>
<dbReference type="AlphaFoldDB" id="A0A7R9AG50"/>